<evidence type="ECO:0000313" key="3">
    <source>
        <dbReference type="EMBL" id="PWG05646.1"/>
    </source>
</evidence>
<gene>
    <name evidence="3" type="ORF">DIS07_04165</name>
</gene>
<dbReference type="Pfam" id="PF01476">
    <property type="entry name" value="LysM"/>
    <property type="match status" value="2"/>
</dbReference>
<dbReference type="OrthoDB" id="9815002at2"/>
<dbReference type="InterPro" id="IPR018392">
    <property type="entry name" value="LysM"/>
</dbReference>
<dbReference type="CDD" id="cd16894">
    <property type="entry name" value="MltD-like"/>
    <property type="match status" value="1"/>
</dbReference>
<dbReference type="PROSITE" id="PS00922">
    <property type="entry name" value="TRANSGLYCOSYLASE"/>
    <property type="match status" value="1"/>
</dbReference>
<reference evidence="3 4" key="1">
    <citation type="submission" date="2018-05" db="EMBL/GenBank/DDBJ databases">
        <title>Polaribacter aquimarinus sp. nov., isolated from sediment in a sediment of sea.</title>
        <authorList>
            <person name="Lu D."/>
        </authorList>
    </citation>
    <scope>NUCLEOTIDE SEQUENCE [LARGE SCALE GENOMIC DNA]</scope>
    <source>
        <strain evidence="3 4">ZY113</strain>
    </source>
</reference>
<dbReference type="RefSeq" id="WP_109403980.1">
    <property type="nucleotide sequence ID" value="NZ_QFFG01000002.1"/>
</dbReference>
<dbReference type="EMBL" id="QFFG01000002">
    <property type="protein sequence ID" value="PWG05646.1"/>
    <property type="molecule type" value="Genomic_DNA"/>
</dbReference>
<feature type="domain" description="LysM" evidence="2">
    <location>
        <begin position="385"/>
        <end position="428"/>
    </location>
</feature>
<dbReference type="CDD" id="cd00118">
    <property type="entry name" value="LysM"/>
    <property type="match status" value="2"/>
</dbReference>
<dbReference type="InterPro" id="IPR023346">
    <property type="entry name" value="Lysozyme-like_dom_sf"/>
</dbReference>
<dbReference type="InterPro" id="IPR036779">
    <property type="entry name" value="LysM_dom_sf"/>
</dbReference>
<dbReference type="GO" id="GO:0008932">
    <property type="term" value="F:lytic endotransglycosylase activity"/>
    <property type="evidence" value="ECO:0007669"/>
    <property type="project" value="TreeGrafter"/>
</dbReference>
<dbReference type="SUPFAM" id="SSF54106">
    <property type="entry name" value="LysM domain"/>
    <property type="match status" value="2"/>
</dbReference>
<dbReference type="Proteomes" id="UP000245670">
    <property type="component" value="Unassembled WGS sequence"/>
</dbReference>
<dbReference type="Gene3D" id="1.10.530.10">
    <property type="match status" value="1"/>
</dbReference>
<keyword evidence="4" id="KW-1185">Reference proteome</keyword>
<dbReference type="Pfam" id="PF01464">
    <property type="entry name" value="SLT"/>
    <property type="match status" value="1"/>
</dbReference>
<dbReference type="GO" id="GO:0016020">
    <property type="term" value="C:membrane"/>
    <property type="evidence" value="ECO:0007669"/>
    <property type="project" value="InterPro"/>
</dbReference>
<evidence type="ECO:0000259" key="2">
    <source>
        <dbReference type="PROSITE" id="PS51782"/>
    </source>
</evidence>
<comment type="caution">
    <text evidence="3">The sequence shown here is derived from an EMBL/GenBank/DDBJ whole genome shotgun (WGS) entry which is preliminary data.</text>
</comment>
<organism evidence="3 4">
    <name type="scientific">Polaribacter aquimarinus</name>
    <dbReference type="NCBI Taxonomy" id="2100726"/>
    <lineage>
        <taxon>Bacteria</taxon>
        <taxon>Pseudomonadati</taxon>
        <taxon>Bacteroidota</taxon>
        <taxon>Flavobacteriia</taxon>
        <taxon>Flavobacteriales</taxon>
        <taxon>Flavobacteriaceae</taxon>
    </lineage>
</organism>
<comment type="similarity">
    <text evidence="1">Belongs to the transglycosylase Slt family.</text>
</comment>
<evidence type="ECO:0000313" key="4">
    <source>
        <dbReference type="Proteomes" id="UP000245670"/>
    </source>
</evidence>
<evidence type="ECO:0000256" key="1">
    <source>
        <dbReference type="ARBA" id="ARBA00007734"/>
    </source>
</evidence>
<dbReference type="SUPFAM" id="SSF53955">
    <property type="entry name" value="Lysozyme-like"/>
    <property type="match status" value="1"/>
</dbReference>
<dbReference type="SMART" id="SM00257">
    <property type="entry name" value="LysM"/>
    <property type="match status" value="2"/>
</dbReference>
<proteinExistence type="inferred from homology"/>
<dbReference type="PROSITE" id="PS51782">
    <property type="entry name" value="LYSM"/>
    <property type="match status" value="2"/>
</dbReference>
<dbReference type="PANTHER" id="PTHR33734:SF22">
    <property type="entry name" value="MEMBRANE-BOUND LYTIC MUREIN TRANSGLYCOSYLASE D"/>
    <property type="match status" value="1"/>
</dbReference>
<dbReference type="AlphaFoldDB" id="A0A2U2JBC9"/>
<dbReference type="Gene3D" id="3.10.350.10">
    <property type="entry name" value="LysM domain"/>
    <property type="match status" value="2"/>
</dbReference>
<dbReference type="PANTHER" id="PTHR33734">
    <property type="entry name" value="LYSM DOMAIN-CONTAINING GPI-ANCHORED PROTEIN 2"/>
    <property type="match status" value="1"/>
</dbReference>
<name>A0A2U2JBC9_9FLAO</name>
<dbReference type="InterPro" id="IPR000189">
    <property type="entry name" value="Transglyc_AS"/>
</dbReference>
<protein>
    <submittedName>
        <fullName evidence="3">Lytic transglycosylase</fullName>
    </submittedName>
</protein>
<sequence length="507" mass="58837">MKKFFPFLFFTISFFSQEKDSIQILKKDSLFITNDSIKIIAPDLFSDEDLRTIDSLLIEDKFDSDLIDTLEYIINDKDIIGNTKTAVTTGLLKKRLSNLNQSTPFNLGYNPSLEKVINSYLLYRKKYYPALIAKAKYYFPMFEQYLDQYDIPLEMKYLAIVESALKPRARSRVGASGLWQFMYGTGKQFDLKVSSYVDERYNPVKSTIAACKYLSQLYKIFGDWDLALAAYNSGPGNVTKAIKRSGGYKNYWNIRPFLPRETAGYVPAFYATMYIFEYANEHRIYSELPKLFSFQTDTIRIKRTLSFDQITETIGVDEEVLTFLNPEYKLNIIPFVEGRNYALRLPITKVISFLNKEKELYALAEADDAKREKPLAKYFEMDKRIRYSVKSGDFLGKVANRYGVRVSDLKRWNRLKTSRLSIGQRLYIYPKKVPFSTSKPIVKRDKGLSSNSGKKGKHEIYIVQKGDSLWSISQKFKNVSVDKLKKWNNIWSAKDLKPGTKLKIFKS</sequence>
<feature type="domain" description="LysM" evidence="2">
    <location>
        <begin position="459"/>
        <end position="504"/>
    </location>
</feature>
<dbReference type="InterPro" id="IPR008258">
    <property type="entry name" value="Transglycosylase_SLT_dom_1"/>
</dbReference>
<dbReference type="GO" id="GO:0000270">
    <property type="term" value="P:peptidoglycan metabolic process"/>
    <property type="evidence" value="ECO:0007669"/>
    <property type="project" value="InterPro"/>
</dbReference>
<accession>A0A2U2JBC9</accession>